<protein>
    <recommendedName>
        <fullName evidence="4">DNA-3-methyladenine glycosylase I</fullName>
    </recommendedName>
</protein>
<dbReference type="Gene3D" id="1.10.340.30">
    <property type="entry name" value="Hypothetical protein, domain 2"/>
    <property type="match status" value="1"/>
</dbReference>
<dbReference type="AlphaFoldDB" id="S8C7G9"/>
<dbReference type="SUPFAM" id="SSF48150">
    <property type="entry name" value="DNA-glycosylase"/>
    <property type="match status" value="1"/>
</dbReference>
<dbReference type="EMBL" id="AUSU01005942">
    <property type="protein sequence ID" value="EPS62730.1"/>
    <property type="molecule type" value="Genomic_DNA"/>
</dbReference>
<feature type="binding site" evidence="1">
    <location>
        <position position="263"/>
    </location>
    <ligand>
        <name>Zn(2+)</name>
        <dbReference type="ChEBI" id="CHEBI:29105"/>
    </ligand>
</feature>
<evidence type="ECO:0008006" key="4">
    <source>
        <dbReference type="Google" id="ProtNLM"/>
    </source>
</evidence>
<dbReference type="InterPro" id="IPR011257">
    <property type="entry name" value="DNA_glycosylase"/>
</dbReference>
<keyword evidence="1" id="KW-0479">Metal-binding</keyword>
<name>S8C7G9_9LAMI</name>
<dbReference type="PANTHER" id="PTHR31116">
    <property type="entry name" value="OS04G0501200 PROTEIN"/>
    <property type="match status" value="1"/>
</dbReference>
<dbReference type="OrthoDB" id="3941538at2759"/>
<dbReference type="GO" id="GO:0046872">
    <property type="term" value="F:metal ion binding"/>
    <property type="evidence" value="ECO:0007669"/>
    <property type="project" value="UniProtKB-KW"/>
</dbReference>
<feature type="binding site" evidence="1">
    <location>
        <position position="79"/>
    </location>
    <ligand>
        <name>Zn(2+)</name>
        <dbReference type="ChEBI" id="CHEBI:29105"/>
    </ligand>
</feature>
<keyword evidence="3" id="KW-1185">Reference proteome</keyword>
<feature type="binding site" evidence="1">
    <location>
        <position position="259"/>
    </location>
    <ligand>
        <name>Zn(2+)</name>
        <dbReference type="ChEBI" id="CHEBI:29105"/>
    </ligand>
</feature>
<sequence length="277" mass="31404">NTFFSSSLSLSTLSLTSTESSLTDSSSSDDKLRLVALRLLAPPPPQIRRFSADQSGGGQTIRRCKWISKSSDAIYVQFHDECWGVPVYDDNELFELLTMCGMLMDFNWTHILTRRQTLREAFAHFDPRKVSEMSDKEISAITANKDMNLSPNRVRCIVGNAKCVTKASPRKRTMKSSGRSLFADGVLQVVDEYGSLINYMWELAGYRAVINAFKHHKDVPLKSPKSEMMSRDMLRRGFRLVGPVVVYSFMQAAGMTVDHLVDCYRYQDCVRMAQAPW</sequence>
<dbReference type="GO" id="GO:0006284">
    <property type="term" value="P:base-excision repair"/>
    <property type="evidence" value="ECO:0007669"/>
    <property type="project" value="InterPro"/>
</dbReference>
<dbReference type="GO" id="GO:0008725">
    <property type="term" value="F:DNA-3-methyladenine glycosylase activity"/>
    <property type="evidence" value="ECO:0007669"/>
    <property type="project" value="InterPro"/>
</dbReference>
<dbReference type="Proteomes" id="UP000015453">
    <property type="component" value="Unassembled WGS sequence"/>
</dbReference>
<keyword evidence="1" id="KW-0862">Zinc</keyword>
<reference evidence="2 3" key="1">
    <citation type="journal article" date="2013" name="BMC Genomics">
        <title>The miniature genome of a carnivorous plant Genlisea aurea contains a low number of genes and short non-coding sequences.</title>
        <authorList>
            <person name="Leushkin E.V."/>
            <person name="Sutormin R.A."/>
            <person name="Nabieva E.R."/>
            <person name="Penin A.A."/>
            <person name="Kondrashov A.S."/>
            <person name="Logacheva M.D."/>
        </authorList>
    </citation>
    <scope>NUCLEOTIDE SEQUENCE [LARGE SCALE GENOMIC DNA]</scope>
</reference>
<dbReference type="InterPro" id="IPR005019">
    <property type="entry name" value="Adenine_glyco"/>
</dbReference>
<evidence type="ECO:0000256" key="1">
    <source>
        <dbReference type="PIRSR" id="PIRSR605019-1"/>
    </source>
</evidence>
<dbReference type="PANTHER" id="PTHR31116:SF29">
    <property type="entry name" value="DNA GLYCOSYLASE SUPERFAMILY PROTEIN"/>
    <property type="match status" value="1"/>
</dbReference>
<feature type="non-terminal residue" evidence="2">
    <location>
        <position position="1"/>
    </location>
</feature>
<evidence type="ECO:0000313" key="2">
    <source>
        <dbReference type="EMBL" id="EPS62730.1"/>
    </source>
</evidence>
<feature type="non-terminal residue" evidence="2">
    <location>
        <position position="277"/>
    </location>
</feature>
<evidence type="ECO:0000313" key="3">
    <source>
        <dbReference type="Proteomes" id="UP000015453"/>
    </source>
</evidence>
<proteinExistence type="predicted"/>
<accession>S8C7G9</accession>
<comment type="caution">
    <text evidence="2">The sequence shown here is derived from an EMBL/GenBank/DDBJ whole genome shotgun (WGS) entry which is preliminary data.</text>
</comment>
<dbReference type="Pfam" id="PF03352">
    <property type="entry name" value="Adenine_glyco"/>
    <property type="match status" value="2"/>
</dbReference>
<gene>
    <name evidence="2" type="ORF">M569_12058</name>
</gene>
<organism evidence="2 3">
    <name type="scientific">Genlisea aurea</name>
    <dbReference type="NCBI Taxonomy" id="192259"/>
    <lineage>
        <taxon>Eukaryota</taxon>
        <taxon>Viridiplantae</taxon>
        <taxon>Streptophyta</taxon>
        <taxon>Embryophyta</taxon>
        <taxon>Tracheophyta</taxon>
        <taxon>Spermatophyta</taxon>
        <taxon>Magnoliopsida</taxon>
        <taxon>eudicotyledons</taxon>
        <taxon>Gunneridae</taxon>
        <taxon>Pentapetalae</taxon>
        <taxon>asterids</taxon>
        <taxon>lamiids</taxon>
        <taxon>Lamiales</taxon>
        <taxon>Lentibulariaceae</taxon>
        <taxon>Genlisea</taxon>
    </lineage>
</organism>
<feature type="binding site" evidence="1">
    <location>
        <position position="64"/>
    </location>
    <ligand>
        <name>Zn(2+)</name>
        <dbReference type="ChEBI" id="CHEBI:29105"/>
    </ligand>
</feature>